<accession>A0ABV6MWU7</accession>
<dbReference type="RefSeq" id="WP_273936196.1">
    <property type="nucleotide sequence ID" value="NZ_CP097263.1"/>
</dbReference>
<dbReference type="InterPro" id="IPR047789">
    <property type="entry name" value="CU044_5270-like"/>
</dbReference>
<evidence type="ECO:0000313" key="2">
    <source>
        <dbReference type="EMBL" id="MFC0544747.1"/>
    </source>
</evidence>
<organism evidence="2 3">
    <name type="scientific">Kutzneria chonburiensis</name>
    <dbReference type="NCBI Taxonomy" id="1483604"/>
    <lineage>
        <taxon>Bacteria</taxon>
        <taxon>Bacillati</taxon>
        <taxon>Actinomycetota</taxon>
        <taxon>Actinomycetes</taxon>
        <taxon>Pseudonocardiales</taxon>
        <taxon>Pseudonocardiaceae</taxon>
        <taxon>Kutzneria</taxon>
    </lineage>
</organism>
<evidence type="ECO:0000256" key="1">
    <source>
        <dbReference type="SAM" id="Phobius"/>
    </source>
</evidence>
<name>A0ABV6MWU7_9PSEU</name>
<feature type="transmembrane region" description="Helical" evidence="1">
    <location>
        <begin position="50"/>
        <end position="69"/>
    </location>
</feature>
<dbReference type="Proteomes" id="UP001589810">
    <property type="component" value="Unassembled WGS sequence"/>
</dbReference>
<sequence length="318" mass="33708">MDELDLLSRLRPSDENPDPVALAKHRIALLNHAANPAARIATRRWAMPRLAIGAAVLAVITAVGLVIALPGGHQAPSGAFPSGPGTAAHPDGPPAIVLLANAANAAANTPAGKGDWAYTSTVSVFHDVRTHTLRMQTWEKVDGTEGLVREDRDGKITEFKPGIIDAKSPPSLSHPTYRYLTTLPTDPTALRKEIYAQAQKAIDQFGPNGRQLYTVDQWAFQMIGGLVESAAPPALKAALYRVAATVPGVEYVNDTTDAAGRHGIGVAHSVNNSGDRTILIFDRTTYQVMGRATDVHDGRTDSEAVLATGLVEKAGQTP</sequence>
<gene>
    <name evidence="2" type="ORF">ACFFH7_24795</name>
</gene>
<dbReference type="NCBIfam" id="NF038083">
    <property type="entry name" value="CU044_5270_fam"/>
    <property type="match status" value="1"/>
</dbReference>
<protein>
    <submittedName>
        <fullName evidence="2">CU044_5270 family protein</fullName>
    </submittedName>
</protein>
<keyword evidence="3" id="KW-1185">Reference proteome</keyword>
<comment type="caution">
    <text evidence="2">The sequence shown here is derived from an EMBL/GenBank/DDBJ whole genome shotgun (WGS) entry which is preliminary data.</text>
</comment>
<reference evidence="2 3" key="1">
    <citation type="submission" date="2024-09" db="EMBL/GenBank/DDBJ databases">
        <authorList>
            <person name="Sun Q."/>
            <person name="Mori K."/>
        </authorList>
    </citation>
    <scope>NUCLEOTIDE SEQUENCE [LARGE SCALE GENOMIC DNA]</scope>
    <source>
        <strain evidence="2 3">TBRC 1432</strain>
    </source>
</reference>
<evidence type="ECO:0000313" key="3">
    <source>
        <dbReference type="Proteomes" id="UP001589810"/>
    </source>
</evidence>
<keyword evidence="1" id="KW-0472">Membrane</keyword>
<keyword evidence="1" id="KW-0812">Transmembrane</keyword>
<proteinExistence type="predicted"/>
<dbReference type="EMBL" id="JBHLUD010000007">
    <property type="protein sequence ID" value="MFC0544747.1"/>
    <property type="molecule type" value="Genomic_DNA"/>
</dbReference>
<keyword evidence="1" id="KW-1133">Transmembrane helix</keyword>